<feature type="region of interest" description="Disordered" evidence="7">
    <location>
        <begin position="31"/>
        <end position="150"/>
    </location>
</feature>
<dbReference type="GO" id="GO:0072683">
    <property type="term" value="P:T cell extravasation"/>
    <property type="evidence" value="ECO:0007669"/>
    <property type="project" value="TreeGrafter"/>
</dbReference>
<accession>A0AAQ4PP55</accession>
<dbReference type="Ensembl" id="ENSGACT00000085794.1">
    <property type="protein sequence ID" value="ENSGACP00000040696.1"/>
    <property type="gene ID" value="ENSGACG00000015223.2"/>
</dbReference>
<organism evidence="10 11">
    <name type="scientific">Gasterosteus aculeatus aculeatus</name>
    <name type="common">three-spined stickleback</name>
    <dbReference type="NCBI Taxonomy" id="481459"/>
    <lineage>
        <taxon>Eukaryota</taxon>
        <taxon>Metazoa</taxon>
        <taxon>Chordata</taxon>
        <taxon>Craniata</taxon>
        <taxon>Vertebrata</taxon>
        <taxon>Euteleostomi</taxon>
        <taxon>Actinopterygii</taxon>
        <taxon>Neopterygii</taxon>
        <taxon>Teleostei</taxon>
        <taxon>Neoteleostei</taxon>
        <taxon>Acanthomorphata</taxon>
        <taxon>Eupercaria</taxon>
        <taxon>Perciformes</taxon>
        <taxon>Cottioidei</taxon>
        <taxon>Gasterosteales</taxon>
        <taxon>Gasterosteidae</taxon>
        <taxon>Gasterosteus</taxon>
    </lineage>
</organism>
<dbReference type="GO" id="GO:0034109">
    <property type="term" value="P:homotypic cell-cell adhesion"/>
    <property type="evidence" value="ECO:0007669"/>
    <property type="project" value="TreeGrafter"/>
</dbReference>
<dbReference type="InterPro" id="IPR022078">
    <property type="entry name" value="CD99L2"/>
</dbReference>
<evidence type="ECO:0000256" key="4">
    <source>
        <dbReference type="ARBA" id="ARBA00022729"/>
    </source>
</evidence>
<keyword evidence="6 8" id="KW-0472">Membrane</keyword>
<dbReference type="Proteomes" id="UP000007635">
    <property type="component" value="Chromosome I"/>
</dbReference>
<evidence type="ECO:0000256" key="2">
    <source>
        <dbReference type="ARBA" id="ARBA00008763"/>
    </source>
</evidence>
<feature type="chain" id="PRO_5042820296" evidence="9">
    <location>
        <begin position="20"/>
        <end position="317"/>
    </location>
</feature>
<keyword evidence="11" id="KW-1185">Reference proteome</keyword>
<reference evidence="10 11" key="1">
    <citation type="journal article" date="2021" name="G3 (Bethesda)">
        <title>Improved contiguity of the threespine stickleback genome using long-read sequencing.</title>
        <authorList>
            <person name="Nath S."/>
            <person name="Shaw D.E."/>
            <person name="White M.A."/>
        </authorList>
    </citation>
    <scope>NUCLEOTIDE SEQUENCE [LARGE SCALE GENOMIC DNA]</scope>
    <source>
        <strain evidence="10 11">Lake Benthic</strain>
    </source>
</reference>
<evidence type="ECO:0000256" key="7">
    <source>
        <dbReference type="SAM" id="MobiDB-lite"/>
    </source>
</evidence>
<feature type="region of interest" description="Disordered" evidence="7">
    <location>
        <begin position="186"/>
        <end position="209"/>
    </location>
</feature>
<feature type="compositionally biased region" description="Low complexity" evidence="7">
    <location>
        <begin position="112"/>
        <end position="123"/>
    </location>
</feature>
<comment type="similarity">
    <text evidence="2">Belongs to the CD99 family.</text>
</comment>
<feature type="signal peptide" evidence="9">
    <location>
        <begin position="1"/>
        <end position="19"/>
    </location>
</feature>
<feature type="compositionally biased region" description="Basic and acidic residues" evidence="7">
    <location>
        <begin position="37"/>
        <end position="52"/>
    </location>
</feature>
<keyword evidence="3 8" id="KW-0812">Transmembrane</keyword>
<dbReference type="GO" id="GO:2000391">
    <property type="term" value="P:positive regulation of neutrophil extravasation"/>
    <property type="evidence" value="ECO:0007669"/>
    <property type="project" value="TreeGrafter"/>
</dbReference>
<evidence type="ECO:0000256" key="5">
    <source>
        <dbReference type="ARBA" id="ARBA00022989"/>
    </source>
</evidence>
<proteinExistence type="inferred from homology"/>
<evidence type="ECO:0000256" key="3">
    <source>
        <dbReference type="ARBA" id="ARBA00022692"/>
    </source>
</evidence>
<dbReference type="GO" id="GO:0005886">
    <property type="term" value="C:plasma membrane"/>
    <property type="evidence" value="ECO:0007669"/>
    <property type="project" value="TreeGrafter"/>
</dbReference>
<dbReference type="Pfam" id="PF12301">
    <property type="entry name" value="CD99L2"/>
    <property type="match status" value="1"/>
</dbReference>
<comment type="subcellular location">
    <subcellularLocation>
        <location evidence="1">Membrane</location>
        <topology evidence="1">Single-pass type I membrane protein</topology>
    </subcellularLocation>
</comment>
<dbReference type="GeneTree" id="ENSGT00940000154344"/>
<reference evidence="10" key="2">
    <citation type="submission" date="2025-08" db="UniProtKB">
        <authorList>
            <consortium name="Ensembl"/>
        </authorList>
    </citation>
    <scope>IDENTIFICATION</scope>
</reference>
<evidence type="ECO:0000256" key="1">
    <source>
        <dbReference type="ARBA" id="ARBA00004479"/>
    </source>
</evidence>
<sequence length="317" mass="33315">MAGCLRVAVLLLLVTGTLTDDGFDLFDALDDPVSTPKPKEQPKAPEKPKSDGGLDLLDAFGPDPTVKPKKPSSRDSGGAGLDLEDALGPDPQPKPDKPAVKPPSSGGGGTFGDSDLLDVSGGDYKPEGGGGGAGDSGYNQGGADEPKEAGPGQIAGIVSAVGVALLGAASSYFAYQKKKLCFKLKGGQCRSRERERTERRTVRSPSVQQPAQDLLDTLGQSVGLLLAAGLLSDPPHPLLSAVIGPTSGLRRDSPVALHWMLKRTPQTHNRAPRLMLRCLPPPVYVIFISYPVHHAYSSFVCFVQRQTLTENTCTLSL</sequence>
<evidence type="ECO:0000313" key="11">
    <source>
        <dbReference type="Proteomes" id="UP000007635"/>
    </source>
</evidence>
<protein>
    <submittedName>
        <fullName evidence="10">CD99 molecule</fullName>
    </submittedName>
</protein>
<dbReference type="AlphaFoldDB" id="A0AAQ4PP55"/>
<reference evidence="10" key="3">
    <citation type="submission" date="2025-09" db="UniProtKB">
        <authorList>
            <consortium name="Ensembl"/>
        </authorList>
    </citation>
    <scope>IDENTIFICATION</scope>
</reference>
<name>A0AAQ4PP55_GASAC</name>
<dbReference type="PANTHER" id="PTHR15076">
    <property type="entry name" value="CD99/MIC2 PROTEIN RELATED"/>
    <property type="match status" value="1"/>
</dbReference>
<feature type="compositionally biased region" description="Basic and acidic residues" evidence="7">
    <location>
        <begin position="190"/>
        <end position="201"/>
    </location>
</feature>
<evidence type="ECO:0000256" key="8">
    <source>
        <dbReference type="SAM" id="Phobius"/>
    </source>
</evidence>
<keyword evidence="5 8" id="KW-1133">Transmembrane helix</keyword>
<evidence type="ECO:0000313" key="10">
    <source>
        <dbReference type="Ensembl" id="ENSGACP00000040696.1"/>
    </source>
</evidence>
<keyword evidence="4 9" id="KW-0732">Signal</keyword>
<evidence type="ECO:0000256" key="9">
    <source>
        <dbReference type="SAM" id="SignalP"/>
    </source>
</evidence>
<dbReference type="PANTHER" id="PTHR15076:SF15">
    <property type="entry name" value="CD99 ANTIGEN"/>
    <property type="match status" value="1"/>
</dbReference>
<evidence type="ECO:0000256" key="6">
    <source>
        <dbReference type="ARBA" id="ARBA00023136"/>
    </source>
</evidence>
<feature type="transmembrane region" description="Helical" evidence="8">
    <location>
        <begin position="154"/>
        <end position="175"/>
    </location>
</feature>